<keyword evidence="4" id="KW-1185">Reference proteome</keyword>
<feature type="domain" description="CBS" evidence="2">
    <location>
        <begin position="1"/>
        <end position="60"/>
    </location>
</feature>
<comment type="caution">
    <text evidence="3">The sequence shown here is derived from an EMBL/GenBank/DDBJ whole genome shotgun (WGS) entry which is preliminary data.</text>
</comment>
<accession>A0A5J4J2S3</accession>
<dbReference type="InterPro" id="IPR000644">
    <property type="entry name" value="CBS_dom"/>
</dbReference>
<reference evidence="3 4" key="1">
    <citation type="submission" date="2019-08" db="EMBL/GenBank/DDBJ databases">
        <title>Draft genome sequence of Ulvibacter marinus type strain NBRC 109484.</title>
        <authorList>
            <person name="Kawano K."/>
            <person name="Ushijima N."/>
            <person name="Kihara M."/>
            <person name="Itoh H."/>
        </authorList>
    </citation>
    <scope>NUCLEOTIDE SEQUENCE [LARGE SCALE GENOMIC DNA]</scope>
    <source>
        <strain evidence="3 4">NBRC 109484</strain>
    </source>
</reference>
<dbReference type="GO" id="GO:0016779">
    <property type="term" value="F:nucleotidyltransferase activity"/>
    <property type="evidence" value="ECO:0007669"/>
    <property type="project" value="UniProtKB-KW"/>
</dbReference>
<dbReference type="InterPro" id="IPR005835">
    <property type="entry name" value="NTP_transferase_dom"/>
</dbReference>
<evidence type="ECO:0000313" key="4">
    <source>
        <dbReference type="Proteomes" id="UP000326509"/>
    </source>
</evidence>
<dbReference type="InterPro" id="IPR050486">
    <property type="entry name" value="Mannose-1P_guanyltransferase"/>
</dbReference>
<dbReference type="CDD" id="cd06426">
    <property type="entry name" value="NTP_transferase_like_2"/>
    <property type="match status" value="1"/>
</dbReference>
<gene>
    <name evidence="3" type="ORF">ULMA_22810</name>
</gene>
<dbReference type="AlphaFoldDB" id="A0A5J4J2S3"/>
<dbReference type="SUPFAM" id="SSF54631">
    <property type="entry name" value="CBS-domain pair"/>
    <property type="match status" value="1"/>
</dbReference>
<keyword evidence="1" id="KW-0129">CBS domain</keyword>
<dbReference type="Proteomes" id="UP000326509">
    <property type="component" value="Unassembled WGS sequence"/>
</dbReference>
<keyword evidence="3" id="KW-0808">Transferase</keyword>
<dbReference type="Pfam" id="PF00483">
    <property type="entry name" value="NTP_transferase"/>
    <property type="match status" value="1"/>
</dbReference>
<evidence type="ECO:0000313" key="3">
    <source>
        <dbReference type="EMBL" id="GER60173.1"/>
    </source>
</evidence>
<dbReference type="InterPro" id="IPR046342">
    <property type="entry name" value="CBS_dom_sf"/>
</dbReference>
<organism evidence="3 4">
    <name type="scientific">Patiriisocius marinus</name>
    <dbReference type="NCBI Taxonomy" id="1397112"/>
    <lineage>
        <taxon>Bacteria</taxon>
        <taxon>Pseudomonadati</taxon>
        <taxon>Bacteroidota</taxon>
        <taxon>Flavobacteriia</taxon>
        <taxon>Flavobacteriales</taxon>
        <taxon>Flavobacteriaceae</taxon>
        <taxon>Patiriisocius</taxon>
    </lineage>
</organism>
<keyword evidence="3" id="KW-0548">Nucleotidyltransferase</keyword>
<proteinExistence type="predicted"/>
<name>A0A5J4J2S3_9FLAO</name>
<evidence type="ECO:0000256" key="1">
    <source>
        <dbReference type="PROSITE-ProRule" id="PRU00703"/>
    </source>
</evidence>
<dbReference type="InterPro" id="IPR029044">
    <property type="entry name" value="Nucleotide-diphossugar_trans"/>
</dbReference>
<dbReference type="PROSITE" id="PS51371">
    <property type="entry name" value="CBS"/>
    <property type="match status" value="1"/>
</dbReference>
<dbReference type="SUPFAM" id="SSF53448">
    <property type="entry name" value="Nucleotide-diphospho-sugar transferases"/>
    <property type="match status" value="1"/>
</dbReference>
<evidence type="ECO:0000259" key="2">
    <source>
        <dbReference type="PROSITE" id="PS51371"/>
    </source>
</evidence>
<dbReference type="Gene3D" id="3.90.550.10">
    <property type="entry name" value="Spore Coat Polysaccharide Biosynthesis Protein SpsA, Chain A"/>
    <property type="match status" value="1"/>
</dbReference>
<dbReference type="PANTHER" id="PTHR22572">
    <property type="entry name" value="SUGAR-1-PHOSPHATE GUANYL TRANSFERASE"/>
    <property type="match status" value="1"/>
</dbReference>
<dbReference type="RefSeq" id="WP_208997621.1">
    <property type="nucleotide sequence ID" value="NZ_BKCG01000006.1"/>
</dbReference>
<dbReference type="Gene3D" id="3.10.580.10">
    <property type="entry name" value="CBS-domain"/>
    <property type="match status" value="1"/>
</dbReference>
<dbReference type="EMBL" id="BKCG01000006">
    <property type="protein sequence ID" value="GER60173.1"/>
    <property type="molecule type" value="Genomic_DNA"/>
</dbReference>
<protein>
    <submittedName>
        <fullName evidence="3">Mannose-1-phosphate guanylyltransferase</fullName>
    </submittedName>
</protein>
<sequence>MSDNRVNSISIQSQNDLISAMKQMDVIDKKSLLVFNDNNEFVNIITIGDIQRAILNDFDLKTPIQDILRQNTRLSSPEITEEEIKNTMREFRMEIMPVVDSNKKLIKVYFWEDFFATSKRLDNVNLGLPVVIMAGGFGTRMQPLTSVIPKPLIPMGNQSMLEHIIGNFQKVGCNDFFISVNYKAELIKFYFDDIKDKTYNINFFKEPKPLGTAGSLSLLKGKFNSPFFVSNCDILINDDYEAIYKYHKENKNELTIVSALKAYQIPYGTLKTTTKGVLKEITEKPELNYQINTGFYLIEPHLLDEIPENEFFHITHLMEKLLKEGRKVGAFPISEGSWLDVGQWDEYNKTASKLGFKGFD</sequence>